<dbReference type="AlphaFoldDB" id="A0A7K0DW78"/>
<name>A0A7K0DW78_9NOCA</name>
<keyword evidence="3" id="KW-1185">Reference proteome</keyword>
<sequence>MTDRAAADSSREEPTARRESGSGTKGGRDSARLARIFGETLPQTTSDERGHDGEPPASSDDWLRSQVPPHHGGH</sequence>
<evidence type="ECO:0000313" key="2">
    <source>
        <dbReference type="EMBL" id="MQY29767.1"/>
    </source>
</evidence>
<protein>
    <submittedName>
        <fullName evidence="2">Uncharacterized protein</fullName>
    </submittedName>
</protein>
<evidence type="ECO:0000256" key="1">
    <source>
        <dbReference type="SAM" id="MobiDB-lite"/>
    </source>
</evidence>
<gene>
    <name evidence="2" type="ORF">NRB56_53600</name>
</gene>
<dbReference type="Proteomes" id="UP000431401">
    <property type="component" value="Unassembled WGS sequence"/>
</dbReference>
<accession>A0A7K0DW78</accession>
<comment type="caution">
    <text evidence="2">The sequence shown here is derived from an EMBL/GenBank/DDBJ whole genome shotgun (WGS) entry which is preliminary data.</text>
</comment>
<reference evidence="2 3" key="1">
    <citation type="submission" date="2019-10" db="EMBL/GenBank/DDBJ databases">
        <title>Nocardia macrotermitis sp. nov. and Nocardia aurantia sp. nov., isolated from the gut of fungus growing-termite Macrotermes natalensis.</title>
        <authorList>
            <person name="Benndorf R."/>
            <person name="Schwitalla J."/>
            <person name="Martin K."/>
            <person name="De Beer W."/>
            <person name="Kaster A.-K."/>
            <person name="Vollmers J."/>
            <person name="Poulsen M."/>
            <person name="Beemelmanns C."/>
        </authorList>
    </citation>
    <scope>NUCLEOTIDE SEQUENCE [LARGE SCALE GENOMIC DNA]</scope>
    <source>
        <strain evidence="2 3">RB56</strain>
    </source>
</reference>
<proteinExistence type="predicted"/>
<feature type="compositionally biased region" description="Basic and acidic residues" evidence="1">
    <location>
        <begin position="1"/>
        <end position="32"/>
    </location>
</feature>
<organism evidence="2 3">
    <name type="scientific">Nocardia aurantia</name>
    <dbReference type="NCBI Taxonomy" id="2585199"/>
    <lineage>
        <taxon>Bacteria</taxon>
        <taxon>Bacillati</taxon>
        <taxon>Actinomycetota</taxon>
        <taxon>Actinomycetes</taxon>
        <taxon>Mycobacteriales</taxon>
        <taxon>Nocardiaceae</taxon>
        <taxon>Nocardia</taxon>
    </lineage>
</organism>
<evidence type="ECO:0000313" key="3">
    <source>
        <dbReference type="Proteomes" id="UP000431401"/>
    </source>
</evidence>
<feature type="region of interest" description="Disordered" evidence="1">
    <location>
        <begin position="1"/>
        <end position="74"/>
    </location>
</feature>
<dbReference type="EMBL" id="WEGI01000012">
    <property type="protein sequence ID" value="MQY29767.1"/>
    <property type="molecule type" value="Genomic_DNA"/>
</dbReference>